<evidence type="ECO:0000313" key="9">
    <source>
        <dbReference type="EMBL" id="MBC8177679.1"/>
    </source>
</evidence>
<comment type="subcellular location">
    <subcellularLocation>
        <location evidence="1">Cell membrane</location>
        <topology evidence="1">Multi-pass membrane protein</topology>
    </subcellularLocation>
</comment>
<evidence type="ECO:0000256" key="4">
    <source>
        <dbReference type="ARBA" id="ARBA00022679"/>
    </source>
</evidence>
<evidence type="ECO:0000256" key="2">
    <source>
        <dbReference type="ARBA" id="ARBA00022475"/>
    </source>
</evidence>
<evidence type="ECO:0000313" key="10">
    <source>
        <dbReference type="Proteomes" id="UP000650524"/>
    </source>
</evidence>
<feature type="transmembrane region" description="Helical" evidence="8">
    <location>
        <begin position="192"/>
        <end position="210"/>
    </location>
</feature>
<evidence type="ECO:0000256" key="6">
    <source>
        <dbReference type="ARBA" id="ARBA00022989"/>
    </source>
</evidence>
<dbReference type="GO" id="GO:0005886">
    <property type="term" value="C:plasma membrane"/>
    <property type="evidence" value="ECO:0007669"/>
    <property type="project" value="UniProtKB-SubCell"/>
</dbReference>
<dbReference type="GO" id="GO:0016763">
    <property type="term" value="F:pentosyltransferase activity"/>
    <property type="evidence" value="ECO:0007669"/>
    <property type="project" value="TreeGrafter"/>
</dbReference>
<keyword evidence="2" id="KW-1003">Cell membrane</keyword>
<comment type="caution">
    <text evidence="9">The sequence shown here is derived from an EMBL/GenBank/DDBJ whole genome shotgun (WGS) entry which is preliminary data.</text>
</comment>
<proteinExistence type="predicted"/>
<evidence type="ECO:0000256" key="8">
    <source>
        <dbReference type="SAM" id="Phobius"/>
    </source>
</evidence>
<protein>
    <submittedName>
        <fullName evidence="9">Glycosyltransferase family 39 protein</fullName>
    </submittedName>
</protein>
<dbReference type="Proteomes" id="UP000650524">
    <property type="component" value="Unassembled WGS sequence"/>
</dbReference>
<feature type="transmembrane region" description="Helical" evidence="8">
    <location>
        <begin position="90"/>
        <end position="106"/>
    </location>
</feature>
<feature type="transmembrane region" description="Helical" evidence="8">
    <location>
        <begin position="257"/>
        <end position="279"/>
    </location>
</feature>
<evidence type="ECO:0000256" key="3">
    <source>
        <dbReference type="ARBA" id="ARBA00022676"/>
    </source>
</evidence>
<dbReference type="EMBL" id="JACNJD010000225">
    <property type="protein sequence ID" value="MBC8177679.1"/>
    <property type="molecule type" value="Genomic_DNA"/>
</dbReference>
<dbReference type="PANTHER" id="PTHR33908">
    <property type="entry name" value="MANNOSYLTRANSFERASE YKCB-RELATED"/>
    <property type="match status" value="1"/>
</dbReference>
<keyword evidence="3" id="KW-0328">Glycosyltransferase</keyword>
<feature type="transmembrane region" description="Helical" evidence="8">
    <location>
        <begin position="61"/>
        <end position="83"/>
    </location>
</feature>
<accession>A0A8J6N0D9</accession>
<keyword evidence="6 8" id="KW-1133">Transmembrane helix</keyword>
<organism evidence="9 10">
    <name type="scientific">Candidatus Desulfacyla euxinica</name>
    <dbReference type="NCBI Taxonomy" id="2841693"/>
    <lineage>
        <taxon>Bacteria</taxon>
        <taxon>Deltaproteobacteria</taxon>
        <taxon>Candidatus Desulfacyla</taxon>
    </lineage>
</organism>
<feature type="transmembrane region" description="Helical" evidence="8">
    <location>
        <begin position="140"/>
        <end position="158"/>
    </location>
</feature>
<feature type="transmembrane region" description="Helical" evidence="8">
    <location>
        <begin position="164"/>
        <end position="180"/>
    </location>
</feature>
<reference evidence="9 10" key="1">
    <citation type="submission" date="2020-08" db="EMBL/GenBank/DDBJ databases">
        <title>Bridging the membrane lipid divide: bacteria of the FCB group superphylum have the potential to synthesize archaeal ether lipids.</title>
        <authorList>
            <person name="Villanueva L."/>
            <person name="Von Meijenfeldt F.A.B."/>
            <person name="Westbye A.B."/>
            <person name="Yadav S."/>
            <person name="Hopmans E.C."/>
            <person name="Dutilh B.E."/>
            <person name="Sinninghe Damste J.S."/>
        </authorList>
    </citation>
    <scope>NUCLEOTIDE SEQUENCE [LARGE SCALE GENOMIC DNA]</scope>
    <source>
        <strain evidence="9">NIOZ-UU27</strain>
    </source>
</reference>
<feature type="transmembrane region" description="Helical" evidence="8">
    <location>
        <begin position="339"/>
        <end position="357"/>
    </location>
</feature>
<keyword evidence="5 8" id="KW-0812">Transmembrane</keyword>
<sequence>MLQFAPHNDEVTAAQWSQLIHADWKANKYVSISGDFFGEYKDPLQYWLGALLVDSFQNPIIGIRICSLLVGSVGLIFTYLLALKIFKSSTIAKLVAIMIVFSDYFFMMDSLFLAEVYVYGFGAAFLYFIYLSVERFWDGRFNWASVVLAFFFCVLVLLVKQSGIIWIVFGFAIFGLFLVSNDLLKKRNFKKVAYSTGLIAAISLTGRIAYNLIIPQKYVHIRESGTLAGIHTFNFDELLQFPIEKWIDGLRFYFQDLLVIELFWFWVIPVTLFIFLVFTKKIRPDWRLLCVLTVIWIVSFLPFVFMLKMRYIRHFGMGMYFCYFLLGYILLLTFCTTKALKITGILLLVAFITYRFYTSYVPLVRYGQTDLAMIETLPGWPNGIGINKMIERVKNLSPGVLVYDNQWGHPGTALVVFAKEFPQLKLIPASRATLTNTRSLYDSVKAQGKDLHFVYDSRGQNDRSWRHKVLAHKILCAGKEIIHKKYRGEVFGNTSIVICTAD</sequence>
<evidence type="ECO:0000256" key="7">
    <source>
        <dbReference type="ARBA" id="ARBA00023136"/>
    </source>
</evidence>
<feature type="transmembrane region" description="Helical" evidence="8">
    <location>
        <begin position="311"/>
        <end position="332"/>
    </location>
</feature>
<keyword evidence="4" id="KW-0808">Transferase</keyword>
<dbReference type="GO" id="GO:0009103">
    <property type="term" value="P:lipopolysaccharide biosynthetic process"/>
    <property type="evidence" value="ECO:0007669"/>
    <property type="project" value="UniProtKB-ARBA"/>
</dbReference>
<feature type="transmembrane region" description="Helical" evidence="8">
    <location>
        <begin position="112"/>
        <end position="133"/>
    </location>
</feature>
<name>A0A8J6N0D9_9DELT</name>
<feature type="transmembrane region" description="Helical" evidence="8">
    <location>
        <begin position="286"/>
        <end position="305"/>
    </location>
</feature>
<dbReference type="InterPro" id="IPR050297">
    <property type="entry name" value="LipidA_mod_glycosyltrf_83"/>
</dbReference>
<keyword evidence="7 8" id="KW-0472">Membrane</keyword>
<dbReference type="PANTHER" id="PTHR33908:SF11">
    <property type="entry name" value="MEMBRANE PROTEIN"/>
    <property type="match status" value="1"/>
</dbReference>
<dbReference type="AlphaFoldDB" id="A0A8J6N0D9"/>
<gene>
    <name evidence="9" type="ORF">H8E19_09770</name>
</gene>
<evidence type="ECO:0000256" key="5">
    <source>
        <dbReference type="ARBA" id="ARBA00022692"/>
    </source>
</evidence>
<evidence type="ECO:0000256" key="1">
    <source>
        <dbReference type="ARBA" id="ARBA00004651"/>
    </source>
</evidence>